<dbReference type="GO" id="GO:0004540">
    <property type="term" value="F:RNA nuclease activity"/>
    <property type="evidence" value="ECO:0007669"/>
    <property type="project" value="InterPro"/>
</dbReference>
<dbReference type="GO" id="GO:0090729">
    <property type="term" value="F:toxin activity"/>
    <property type="evidence" value="ECO:0007669"/>
    <property type="project" value="UniProtKB-KW"/>
</dbReference>
<evidence type="ECO:0000256" key="1">
    <source>
        <dbReference type="ARBA" id="ARBA00022649"/>
    </source>
</evidence>
<dbReference type="EC" id="3.1.-.-" evidence="6"/>
<dbReference type="OrthoDB" id="9798446at2"/>
<dbReference type="PANTHER" id="PTHR35901">
    <property type="entry name" value="RIBONUCLEASE VAPC3"/>
    <property type="match status" value="1"/>
</dbReference>
<dbReference type="EMBL" id="OMOD01000079">
    <property type="protein sequence ID" value="SPF36904.1"/>
    <property type="molecule type" value="Genomic_DNA"/>
</dbReference>
<sequence length="143" mass="15674">MTRVVVDASVAVKWCLPSPREEFVAQAEELLASCRRDETRFLVPDLFWAELANALWKAVRRGEIAEESAASAISFVRNLGIVTASSLDLVPAALELALSHGRTVYDSLYVALAMESRSELITADERLANALAARLPVKWLGAF</sequence>
<comment type="similarity">
    <text evidence="6">Belongs to the PINc/VapC protein family.</text>
</comment>
<keyword evidence="5 6" id="KW-0460">Magnesium</keyword>
<proteinExistence type="inferred from homology"/>
<dbReference type="AlphaFoldDB" id="A0A2U3KB64"/>
<keyword evidence="3 6" id="KW-0479">Metal-binding</keyword>
<reference evidence="9" key="1">
    <citation type="submission" date="2018-02" db="EMBL/GenBank/DDBJ databases">
        <authorList>
            <person name="Hausmann B."/>
        </authorList>
    </citation>
    <scope>NUCLEOTIDE SEQUENCE [LARGE SCALE GENOMIC DNA]</scope>
    <source>
        <strain evidence="9">Peat soil MAG SbA1</strain>
    </source>
</reference>
<dbReference type="SUPFAM" id="SSF88723">
    <property type="entry name" value="PIN domain-like"/>
    <property type="match status" value="1"/>
</dbReference>
<keyword evidence="1 6" id="KW-1277">Toxin-antitoxin system</keyword>
<dbReference type="GO" id="GO:0000287">
    <property type="term" value="F:magnesium ion binding"/>
    <property type="evidence" value="ECO:0007669"/>
    <property type="project" value="UniProtKB-UniRule"/>
</dbReference>
<evidence type="ECO:0000256" key="3">
    <source>
        <dbReference type="ARBA" id="ARBA00022723"/>
    </source>
</evidence>
<dbReference type="CDD" id="cd09873">
    <property type="entry name" value="PIN_Pae0151-like"/>
    <property type="match status" value="1"/>
</dbReference>
<dbReference type="HAMAP" id="MF_00265">
    <property type="entry name" value="VapC_Nob1"/>
    <property type="match status" value="1"/>
</dbReference>
<comment type="cofactor">
    <cofactor evidence="6">
        <name>Mg(2+)</name>
        <dbReference type="ChEBI" id="CHEBI:18420"/>
    </cofactor>
</comment>
<organism evidence="8 9">
    <name type="scientific">Candidatus Sulfotelmatobacter kueseliae</name>
    <dbReference type="NCBI Taxonomy" id="2042962"/>
    <lineage>
        <taxon>Bacteria</taxon>
        <taxon>Pseudomonadati</taxon>
        <taxon>Acidobacteriota</taxon>
        <taxon>Terriglobia</taxon>
        <taxon>Terriglobales</taxon>
        <taxon>Candidatus Korobacteraceae</taxon>
        <taxon>Candidatus Sulfotelmatobacter</taxon>
    </lineage>
</organism>
<dbReference type="InterPro" id="IPR022907">
    <property type="entry name" value="VapC_family"/>
</dbReference>
<keyword evidence="4 6" id="KW-0378">Hydrolase</keyword>
<dbReference type="InterPro" id="IPR002716">
    <property type="entry name" value="PIN_dom"/>
</dbReference>
<dbReference type="InterPro" id="IPR051619">
    <property type="entry name" value="TypeII_TA_RNase_PINc/VapC"/>
</dbReference>
<dbReference type="Gene3D" id="3.40.50.1010">
    <property type="entry name" value="5'-nuclease"/>
    <property type="match status" value="1"/>
</dbReference>
<accession>A0A2U3KB64</accession>
<evidence type="ECO:0000259" key="7">
    <source>
        <dbReference type="Pfam" id="PF01850"/>
    </source>
</evidence>
<dbReference type="InterPro" id="IPR044153">
    <property type="entry name" value="PIN_Pae0151-like"/>
</dbReference>
<evidence type="ECO:0000256" key="4">
    <source>
        <dbReference type="ARBA" id="ARBA00022801"/>
    </source>
</evidence>
<dbReference type="Pfam" id="PF01850">
    <property type="entry name" value="PIN"/>
    <property type="match status" value="1"/>
</dbReference>
<name>A0A2U3KB64_9BACT</name>
<keyword evidence="6" id="KW-0800">Toxin</keyword>
<protein>
    <recommendedName>
        <fullName evidence="6">Ribonuclease VapC</fullName>
        <shortName evidence="6">RNase VapC</shortName>
        <ecNumber evidence="6">3.1.-.-</ecNumber>
    </recommendedName>
    <alternativeName>
        <fullName evidence="6">Toxin VapC</fullName>
    </alternativeName>
</protein>
<dbReference type="PANTHER" id="PTHR35901:SF1">
    <property type="entry name" value="EXONUCLEASE VAPC9"/>
    <property type="match status" value="1"/>
</dbReference>
<evidence type="ECO:0000256" key="2">
    <source>
        <dbReference type="ARBA" id="ARBA00022722"/>
    </source>
</evidence>
<comment type="function">
    <text evidence="6">Toxic component of a toxin-antitoxin (TA) system. An RNase.</text>
</comment>
<feature type="binding site" evidence="6">
    <location>
        <position position="106"/>
    </location>
    <ligand>
        <name>Mg(2+)</name>
        <dbReference type="ChEBI" id="CHEBI:18420"/>
    </ligand>
</feature>
<dbReference type="Proteomes" id="UP000238701">
    <property type="component" value="Unassembled WGS sequence"/>
</dbReference>
<dbReference type="InterPro" id="IPR029060">
    <property type="entry name" value="PIN-like_dom_sf"/>
</dbReference>
<dbReference type="GO" id="GO:0016787">
    <property type="term" value="F:hydrolase activity"/>
    <property type="evidence" value="ECO:0007669"/>
    <property type="project" value="UniProtKB-KW"/>
</dbReference>
<evidence type="ECO:0000313" key="9">
    <source>
        <dbReference type="Proteomes" id="UP000238701"/>
    </source>
</evidence>
<evidence type="ECO:0000313" key="8">
    <source>
        <dbReference type="EMBL" id="SPF36904.1"/>
    </source>
</evidence>
<feature type="binding site" evidence="6">
    <location>
        <position position="7"/>
    </location>
    <ligand>
        <name>Mg(2+)</name>
        <dbReference type="ChEBI" id="CHEBI:18420"/>
    </ligand>
</feature>
<evidence type="ECO:0000256" key="5">
    <source>
        <dbReference type="ARBA" id="ARBA00022842"/>
    </source>
</evidence>
<evidence type="ECO:0000256" key="6">
    <source>
        <dbReference type="HAMAP-Rule" id="MF_00265"/>
    </source>
</evidence>
<feature type="domain" description="PIN" evidence="7">
    <location>
        <begin position="4"/>
        <end position="129"/>
    </location>
</feature>
<gene>
    <name evidence="6" type="primary">vapC</name>
    <name evidence="8" type="ORF">SBA1_170029</name>
</gene>
<keyword evidence="2 6" id="KW-0540">Nuclease</keyword>